<keyword evidence="10" id="KW-1185">Reference proteome</keyword>
<evidence type="ECO:0000256" key="2">
    <source>
        <dbReference type="ARBA" id="ARBA00007998"/>
    </source>
</evidence>
<evidence type="ECO:0000256" key="4">
    <source>
        <dbReference type="ARBA" id="ARBA00022544"/>
    </source>
</evidence>
<evidence type="ECO:0000256" key="3">
    <source>
        <dbReference type="ARBA" id="ARBA00022448"/>
    </source>
</evidence>
<name>A0ABR5N6H5_BRECH</name>
<evidence type="ECO:0000256" key="1">
    <source>
        <dbReference type="ARBA" id="ARBA00004141"/>
    </source>
</evidence>
<dbReference type="InterPro" id="IPR004761">
    <property type="entry name" value="Spore_GerAB"/>
</dbReference>
<dbReference type="RefSeq" id="WP_055745281.1">
    <property type="nucleotide sequence ID" value="NZ_LJJB01000010.1"/>
</dbReference>
<dbReference type="PANTHER" id="PTHR34975:SF2">
    <property type="entry name" value="SPORE GERMINATION PROTEIN A2"/>
    <property type="match status" value="1"/>
</dbReference>
<feature type="transmembrane region" description="Helical" evidence="8">
    <location>
        <begin position="83"/>
        <end position="108"/>
    </location>
</feature>
<feature type="transmembrane region" description="Helical" evidence="8">
    <location>
        <begin position="42"/>
        <end position="63"/>
    </location>
</feature>
<dbReference type="EMBL" id="LJJB01000010">
    <property type="protein sequence ID" value="KQL46200.1"/>
    <property type="molecule type" value="Genomic_DNA"/>
</dbReference>
<feature type="transmembrane region" description="Helical" evidence="8">
    <location>
        <begin position="149"/>
        <end position="166"/>
    </location>
</feature>
<feature type="transmembrane region" description="Helical" evidence="8">
    <location>
        <begin position="305"/>
        <end position="326"/>
    </location>
</feature>
<feature type="transmembrane region" description="Helical" evidence="8">
    <location>
        <begin position="120"/>
        <end position="137"/>
    </location>
</feature>
<keyword evidence="6 8" id="KW-1133">Transmembrane helix</keyword>
<comment type="caution">
    <text evidence="9">The sequence shown here is derived from an EMBL/GenBank/DDBJ whole genome shotgun (WGS) entry which is preliminary data.</text>
</comment>
<protein>
    <submittedName>
        <fullName evidence="9">Spore gernimation protein</fullName>
    </submittedName>
</protein>
<evidence type="ECO:0000256" key="8">
    <source>
        <dbReference type="SAM" id="Phobius"/>
    </source>
</evidence>
<reference evidence="9 10" key="1">
    <citation type="submission" date="2015-09" db="EMBL/GenBank/DDBJ databases">
        <title>Genome sequencing project for genomic taxonomy and phylogenomics of Bacillus-like bacteria.</title>
        <authorList>
            <person name="Liu B."/>
            <person name="Wang J."/>
            <person name="Zhu Y."/>
            <person name="Liu G."/>
            <person name="Chen Q."/>
            <person name="Chen Z."/>
            <person name="Lan J."/>
            <person name="Che J."/>
            <person name="Ge C."/>
            <person name="Shi H."/>
            <person name="Pan Z."/>
            <person name="Liu X."/>
        </authorList>
    </citation>
    <scope>NUCLEOTIDE SEQUENCE [LARGE SCALE GENOMIC DNA]</scope>
    <source>
        <strain evidence="9 10">DSM 8552</strain>
    </source>
</reference>
<keyword evidence="3" id="KW-0813">Transport</keyword>
<dbReference type="NCBIfam" id="TIGR00912">
    <property type="entry name" value="2A0309"/>
    <property type="match status" value="1"/>
</dbReference>
<evidence type="ECO:0000313" key="9">
    <source>
        <dbReference type="EMBL" id="KQL46200.1"/>
    </source>
</evidence>
<comment type="similarity">
    <text evidence="2">Belongs to the amino acid-polyamine-organocation (APC) superfamily. Spore germination protein (SGP) (TC 2.A.3.9) family.</text>
</comment>
<dbReference type="Proteomes" id="UP000051063">
    <property type="component" value="Unassembled WGS sequence"/>
</dbReference>
<organism evidence="9 10">
    <name type="scientific">Brevibacillus choshinensis</name>
    <dbReference type="NCBI Taxonomy" id="54911"/>
    <lineage>
        <taxon>Bacteria</taxon>
        <taxon>Bacillati</taxon>
        <taxon>Bacillota</taxon>
        <taxon>Bacilli</taxon>
        <taxon>Bacillales</taxon>
        <taxon>Paenibacillaceae</taxon>
        <taxon>Brevibacillus</taxon>
    </lineage>
</organism>
<feature type="transmembrane region" description="Helical" evidence="8">
    <location>
        <begin position="338"/>
        <end position="356"/>
    </location>
</feature>
<gene>
    <name evidence="9" type="ORF">AN963_14605</name>
</gene>
<dbReference type="Gene3D" id="1.20.1740.10">
    <property type="entry name" value="Amino acid/polyamine transporter I"/>
    <property type="match status" value="1"/>
</dbReference>
<evidence type="ECO:0000313" key="10">
    <source>
        <dbReference type="Proteomes" id="UP000051063"/>
    </source>
</evidence>
<feature type="transmembrane region" description="Helical" evidence="8">
    <location>
        <begin position="186"/>
        <end position="207"/>
    </location>
</feature>
<evidence type="ECO:0000256" key="7">
    <source>
        <dbReference type="ARBA" id="ARBA00023136"/>
    </source>
</evidence>
<feature type="transmembrane region" description="Helical" evidence="8">
    <location>
        <begin position="269"/>
        <end position="293"/>
    </location>
</feature>
<evidence type="ECO:0000256" key="5">
    <source>
        <dbReference type="ARBA" id="ARBA00022692"/>
    </source>
</evidence>
<keyword evidence="5 8" id="KW-0812">Transmembrane</keyword>
<dbReference type="PANTHER" id="PTHR34975">
    <property type="entry name" value="SPORE GERMINATION PROTEIN A2"/>
    <property type="match status" value="1"/>
</dbReference>
<sequence length="367" mass="42286">MRKYAFNEITLLQYIFFIHVLQVGLGVLTMPRELAESAGTDGWISILIGWAIANAASLIIIQVMKRHPEATIIEIVTFYFGRWIGGGITVLIALYFIVAAIIVLFSAISLLKVWVLTHTPTYVIVILLMIPTYLILHSNLRVLGRYNELVFYLSLWMPFLLAMTLRESHLIHLLPVLKDGWMKVLLTAKSTVLSFFGFETAFFLYPFLQKKQAASIGIVIANTLSMLVFLFVTLVAFAYFSPDEITLYTWPTLSLLKVIEIRFLERVDIVFLSVYMFMLSTTWIPYMFFALFSTSQLLGKQDHSGPLKVFACLTIVLSFFFDPSFIQLEAMTKMWSKYGLIFAYAFPLCLWMYAWMHDLFHRRRQTG</sequence>
<keyword evidence="4" id="KW-0309">Germination</keyword>
<comment type="subcellular location">
    <subcellularLocation>
        <location evidence="1">Membrane</location>
        <topology evidence="1">Multi-pass membrane protein</topology>
    </subcellularLocation>
</comment>
<feature type="transmembrane region" description="Helical" evidence="8">
    <location>
        <begin position="12"/>
        <end position="30"/>
    </location>
</feature>
<keyword evidence="7 8" id="KW-0472">Membrane</keyword>
<accession>A0ABR5N6H5</accession>
<evidence type="ECO:0000256" key="6">
    <source>
        <dbReference type="ARBA" id="ARBA00022989"/>
    </source>
</evidence>
<proteinExistence type="inferred from homology"/>
<feature type="transmembrane region" description="Helical" evidence="8">
    <location>
        <begin position="219"/>
        <end position="240"/>
    </location>
</feature>
<dbReference type="Pfam" id="PF03845">
    <property type="entry name" value="Spore_permease"/>
    <property type="match status" value="1"/>
</dbReference>